<accession>A0ABU5JPJ4</accession>
<comment type="caution">
    <text evidence="1">The sequence shown here is derived from an EMBL/GenBank/DDBJ whole genome shotgun (WGS) entry which is preliminary data.</text>
</comment>
<evidence type="ECO:0000313" key="1">
    <source>
        <dbReference type="EMBL" id="MDZ5494239.1"/>
    </source>
</evidence>
<dbReference type="RefSeq" id="WP_322443713.1">
    <property type="nucleotide sequence ID" value="NZ_JAXOTQ010000066.1"/>
</dbReference>
<reference evidence="1 2" key="1">
    <citation type="submission" date="2023-12" db="EMBL/GenBank/DDBJ databases">
        <title>Micromonospora sp. nov., isolated from Atacama Desert.</title>
        <authorList>
            <person name="Carro L."/>
            <person name="Golinska P."/>
            <person name="Klenk H.-P."/>
            <person name="Goodfellow M."/>
        </authorList>
    </citation>
    <scope>NUCLEOTIDE SEQUENCE [LARGE SCALE GENOMIC DNA]</scope>
    <source>
        <strain evidence="1 2">4G53</strain>
    </source>
</reference>
<sequence length="124" mass="14043">MLADRRQDRSMVDFGEELKELMKRPPQTVASLRYLESAFLTYWNEATGRHVDQFWELVAVESLPFTRRNVLADVLARGRINNGAEHEVVVDSLVGAEQEGTITAEQAARLSDMVGRYERCGSRG</sequence>
<evidence type="ECO:0000313" key="2">
    <source>
        <dbReference type="Proteomes" id="UP001290101"/>
    </source>
</evidence>
<proteinExistence type="predicted"/>
<dbReference type="EMBL" id="JAXOTQ010000066">
    <property type="protein sequence ID" value="MDZ5494239.1"/>
    <property type="molecule type" value="Genomic_DNA"/>
</dbReference>
<name>A0ABU5JPJ4_9ACTN</name>
<dbReference type="Proteomes" id="UP001290101">
    <property type="component" value="Unassembled WGS sequence"/>
</dbReference>
<gene>
    <name evidence="1" type="ORF">U2F25_33150</name>
</gene>
<organism evidence="1 2">
    <name type="scientific">Micromonospora sicca</name>
    <dbReference type="NCBI Taxonomy" id="2202420"/>
    <lineage>
        <taxon>Bacteria</taxon>
        <taxon>Bacillati</taxon>
        <taxon>Actinomycetota</taxon>
        <taxon>Actinomycetes</taxon>
        <taxon>Micromonosporales</taxon>
        <taxon>Micromonosporaceae</taxon>
        <taxon>Micromonospora</taxon>
    </lineage>
</organism>
<protein>
    <submittedName>
        <fullName evidence="1">Uncharacterized protein</fullName>
    </submittedName>
</protein>
<keyword evidence="2" id="KW-1185">Reference proteome</keyword>